<dbReference type="InterPro" id="IPR036051">
    <property type="entry name" value="KRAB_dom_sf"/>
</dbReference>
<dbReference type="PANTHER" id="PTHR23232:SF118">
    <property type="entry name" value="ZINC FINGER PROTEIN 746"/>
    <property type="match status" value="1"/>
</dbReference>
<keyword evidence="3" id="KW-1185">Reference proteome</keyword>
<dbReference type="PANTHER" id="PTHR23232">
    <property type="entry name" value="KRAB DOMAIN C2H2 ZINC FINGER"/>
    <property type="match status" value="1"/>
</dbReference>
<dbReference type="SUPFAM" id="SSF109640">
    <property type="entry name" value="KRAB domain (Kruppel-associated box)"/>
    <property type="match status" value="1"/>
</dbReference>
<dbReference type="Proteomes" id="UP000545332">
    <property type="component" value="Unassembled WGS sequence"/>
</dbReference>
<protein>
    <submittedName>
        <fullName evidence="2">ZN786 protein</fullName>
    </submittedName>
</protein>
<dbReference type="PROSITE" id="PS50805">
    <property type="entry name" value="KRAB"/>
    <property type="match status" value="1"/>
</dbReference>
<sequence>CPQMPVTFEDVVVSFCPEEWRRLRQWQKELYWHVMRDNYELVTSLGKGDRVKPPAVAGPLGAAAGG</sequence>
<dbReference type="Gene3D" id="6.10.140.140">
    <property type="match status" value="1"/>
</dbReference>
<feature type="non-terminal residue" evidence="2">
    <location>
        <position position="1"/>
    </location>
</feature>
<dbReference type="SMART" id="SM00349">
    <property type="entry name" value="KRAB"/>
    <property type="match status" value="1"/>
</dbReference>
<gene>
    <name evidence="2" type="primary">Znf786</name>
    <name evidence="2" type="ORF">CRYSOU_R15016</name>
</gene>
<organism evidence="2 3">
    <name type="scientific">Crypturellus soui</name>
    <dbReference type="NCBI Taxonomy" id="458187"/>
    <lineage>
        <taxon>Eukaryota</taxon>
        <taxon>Metazoa</taxon>
        <taxon>Chordata</taxon>
        <taxon>Craniata</taxon>
        <taxon>Vertebrata</taxon>
        <taxon>Euteleostomi</taxon>
        <taxon>Archelosauria</taxon>
        <taxon>Archosauria</taxon>
        <taxon>Dinosauria</taxon>
        <taxon>Saurischia</taxon>
        <taxon>Theropoda</taxon>
        <taxon>Coelurosauria</taxon>
        <taxon>Aves</taxon>
        <taxon>Palaeognathae</taxon>
        <taxon>Tinamiformes</taxon>
        <taxon>Tinamidae</taxon>
        <taxon>Crypturellus</taxon>
    </lineage>
</organism>
<dbReference type="InterPro" id="IPR050169">
    <property type="entry name" value="Krueppel_C2H2_ZnF"/>
</dbReference>
<feature type="non-terminal residue" evidence="2">
    <location>
        <position position="66"/>
    </location>
</feature>
<dbReference type="GO" id="GO:0006355">
    <property type="term" value="P:regulation of DNA-templated transcription"/>
    <property type="evidence" value="ECO:0007669"/>
    <property type="project" value="InterPro"/>
</dbReference>
<evidence type="ECO:0000259" key="1">
    <source>
        <dbReference type="PROSITE" id="PS50805"/>
    </source>
</evidence>
<feature type="domain" description="KRAB" evidence="1">
    <location>
        <begin position="6"/>
        <end position="66"/>
    </location>
</feature>
<accession>A0A7K4K9M4</accession>
<proteinExistence type="predicted"/>
<reference evidence="2 3" key="1">
    <citation type="submission" date="2019-09" db="EMBL/GenBank/DDBJ databases">
        <title>Bird 10,000 Genomes (B10K) Project - Family phase.</title>
        <authorList>
            <person name="Zhang G."/>
        </authorList>
    </citation>
    <scope>NUCLEOTIDE SEQUENCE [LARGE SCALE GENOMIC DNA]</scope>
    <source>
        <strain evidence="2">B10K-MSB-42743</strain>
        <tissue evidence="2">Heart</tissue>
    </source>
</reference>
<evidence type="ECO:0000313" key="3">
    <source>
        <dbReference type="Proteomes" id="UP000545332"/>
    </source>
</evidence>
<dbReference type="OrthoDB" id="654211at2759"/>
<dbReference type="CDD" id="cd07765">
    <property type="entry name" value="KRAB_A-box"/>
    <property type="match status" value="1"/>
</dbReference>
<dbReference type="InterPro" id="IPR001909">
    <property type="entry name" value="KRAB"/>
</dbReference>
<name>A0A7K4K9M4_9AVES</name>
<evidence type="ECO:0000313" key="2">
    <source>
        <dbReference type="EMBL" id="NWI12328.1"/>
    </source>
</evidence>
<dbReference type="AlphaFoldDB" id="A0A7K4K9M4"/>
<comment type="caution">
    <text evidence="2">The sequence shown here is derived from an EMBL/GenBank/DDBJ whole genome shotgun (WGS) entry which is preliminary data.</text>
</comment>
<dbReference type="EMBL" id="VWPX01006646">
    <property type="protein sequence ID" value="NWI12328.1"/>
    <property type="molecule type" value="Genomic_DNA"/>
</dbReference>
<dbReference type="Pfam" id="PF01352">
    <property type="entry name" value="KRAB"/>
    <property type="match status" value="1"/>
</dbReference>